<feature type="binding site" evidence="5">
    <location>
        <position position="233"/>
    </location>
    <ligand>
        <name>NAD(+)</name>
        <dbReference type="ChEBI" id="CHEBI:57540"/>
    </ligand>
</feature>
<evidence type="ECO:0000256" key="5">
    <source>
        <dbReference type="HAMAP-Rule" id="MF_01825"/>
    </source>
</evidence>
<keyword evidence="4 5" id="KW-0664">Pyridoxine biosynthesis</keyword>
<dbReference type="EC" id="1.1.1.290" evidence="5"/>
<sequence length="376" mass="41634">MKILVDENMPYVDELFGELGQVVKVSGRTLDAATVADADVLLVRSVTKVNEALLQANQQLRFVGSATIGMDHVDRDYLARRNIPFANAPGCNAIAVGEFAFIAMLELAQRYGGRLQDKRIAIVGAGNTGTALANCLAAYGVDYRLCDPLLAQSGDKRAFYSLDELLGWADVISLHVPLTREGAHPTWYLFDEQRLDKLPPNAWLLNCCRGEVIDNRALIRVKSRRADLRLVLDVWEGEPNPMAELVPLVDLATPHIAGYSLEGKARGTYMLYQALCRELGITPSADLNSLLPPFHLAGVTLSQNIDERQLLGLCRSVYDVRDDDWVFRREGLDGRGFDNMRKNHRHRREFSALALAHTGASEVDWLSQLGFTGIGS</sequence>
<evidence type="ECO:0000256" key="3">
    <source>
        <dbReference type="ARBA" id="ARBA00023027"/>
    </source>
</evidence>
<dbReference type="PROSITE" id="PS00671">
    <property type="entry name" value="D_2_HYDROXYACID_DH_3"/>
    <property type="match status" value="1"/>
</dbReference>
<feature type="active site" description="Proton donor" evidence="5">
    <location>
        <position position="255"/>
    </location>
</feature>
<comment type="subcellular location">
    <subcellularLocation>
        <location evidence="5">Cytoplasm</location>
    </subcellularLocation>
</comment>
<dbReference type="InterPro" id="IPR020921">
    <property type="entry name" value="Erythronate-4-P_DHase"/>
</dbReference>
<dbReference type="Pfam" id="PF11890">
    <property type="entry name" value="DUF3410"/>
    <property type="match status" value="1"/>
</dbReference>
<feature type="domain" description="Erythronate-4-phosphate dehydrogenase dimerisation" evidence="7">
    <location>
        <begin position="290"/>
        <end position="370"/>
    </location>
</feature>
<feature type="binding site" evidence="5">
    <location>
        <position position="147"/>
    </location>
    <ligand>
        <name>NAD(+)</name>
        <dbReference type="ChEBI" id="CHEBI:57540"/>
    </ligand>
</feature>
<name>A0A974XQT7_9GAMM</name>
<comment type="caution">
    <text evidence="5">Lacks conserved residue(s) required for the propagation of feature annotation.</text>
</comment>
<reference evidence="8 9" key="1">
    <citation type="submission" date="2021-03" db="EMBL/GenBank/DDBJ databases">
        <title>Novel species identification of genus Shewanella.</title>
        <authorList>
            <person name="Liu G."/>
            <person name="Zhang Q."/>
        </authorList>
    </citation>
    <scope>NUCLEOTIDE SEQUENCE [LARGE SCALE GENOMIC DNA]</scope>
    <source>
        <strain evidence="8 9">FJAT-53726</strain>
    </source>
</reference>
<dbReference type="InterPro" id="IPR038251">
    <property type="entry name" value="PdxB_dimer_sf"/>
</dbReference>
<dbReference type="PANTHER" id="PTHR42938:SF9">
    <property type="entry name" value="FORMATE DEHYDROGENASE 1"/>
    <property type="match status" value="1"/>
</dbReference>
<evidence type="ECO:0000313" key="9">
    <source>
        <dbReference type="Proteomes" id="UP000663281"/>
    </source>
</evidence>
<evidence type="ECO:0000259" key="7">
    <source>
        <dbReference type="Pfam" id="PF11890"/>
    </source>
</evidence>
<keyword evidence="1 5" id="KW-0963">Cytoplasm</keyword>
<evidence type="ECO:0000256" key="2">
    <source>
        <dbReference type="ARBA" id="ARBA00023002"/>
    </source>
</evidence>
<protein>
    <recommendedName>
        <fullName evidence="5">Erythronate-4-phosphate dehydrogenase</fullName>
        <ecNumber evidence="5">1.1.1.290</ecNumber>
    </recommendedName>
</protein>
<accession>A0A974XQT7</accession>
<dbReference type="Proteomes" id="UP000663281">
    <property type="component" value="Chromosome"/>
</dbReference>
<dbReference type="Gene3D" id="3.30.1370.170">
    <property type="match status" value="1"/>
</dbReference>
<feature type="active site" evidence="5">
    <location>
        <position position="238"/>
    </location>
</feature>
<dbReference type="EMBL" id="CP071504">
    <property type="protein sequence ID" value="QSX28824.1"/>
    <property type="molecule type" value="Genomic_DNA"/>
</dbReference>
<feature type="binding site" evidence="5">
    <location>
        <position position="258"/>
    </location>
    <ligand>
        <name>NAD(+)</name>
        <dbReference type="ChEBI" id="CHEBI:57540"/>
    </ligand>
</feature>
<feature type="active site" evidence="5">
    <location>
        <position position="209"/>
    </location>
</feature>
<comment type="catalytic activity">
    <reaction evidence="5">
        <text>4-phospho-D-erythronate + NAD(+) = (R)-3-hydroxy-2-oxo-4-phosphooxybutanoate + NADH + H(+)</text>
        <dbReference type="Rhea" id="RHEA:18829"/>
        <dbReference type="ChEBI" id="CHEBI:15378"/>
        <dbReference type="ChEBI" id="CHEBI:57540"/>
        <dbReference type="ChEBI" id="CHEBI:57945"/>
        <dbReference type="ChEBI" id="CHEBI:58538"/>
        <dbReference type="ChEBI" id="CHEBI:58766"/>
        <dbReference type="EC" id="1.1.1.290"/>
    </reaction>
</comment>
<feature type="binding site" evidence="5">
    <location>
        <position position="259"/>
    </location>
    <ligand>
        <name>substrate</name>
    </ligand>
</feature>
<keyword evidence="2 5" id="KW-0560">Oxidoreductase</keyword>
<keyword evidence="3 5" id="KW-0520">NAD</keyword>
<dbReference type="PANTHER" id="PTHR42938">
    <property type="entry name" value="FORMATE DEHYDROGENASE 1"/>
    <property type="match status" value="1"/>
</dbReference>
<proteinExistence type="inferred from homology"/>
<feature type="binding site" evidence="5">
    <location>
        <position position="67"/>
    </location>
    <ligand>
        <name>substrate</name>
    </ligand>
</feature>
<dbReference type="InterPro" id="IPR029753">
    <property type="entry name" value="D-isomer_DH_CS"/>
</dbReference>
<dbReference type="InterPro" id="IPR024531">
    <property type="entry name" value="Erythronate-4-P_DHase_dimer"/>
</dbReference>
<dbReference type="Pfam" id="PF02826">
    <property type="entry name" value="2-Hacid_dh_C"/>
    <property type="match status" value="1"/>
</dbReference>
<gene>
    <name evidence="5" type="primary">pdxB</name>
    <name evidence="8" type="ORF">JYB88_11135</name>
</gene>
<dbReference type="AlphaFoldDB" id="A0A974XQT7"/>
<dbReference type="InterPro" id="IPR006140">
    <property type="entry name" value="D-isomer_DH_NAD-bd"/>
</dbReference>
<comment type="subunit">
    <text evidence="5">Homodimer.</text>
</comment>
<evidence type="ECO:0000313" key="8">
    <source>
        <dbReference type="EMBL" id="QSX28824.1"/>
    </source>
</evidence>
<organism evidence="8 9">
    <name type="scientific">Shewanella cyperi</name>
    <dbReference type="NCBI Taxonomy" id="2814292"/>
    <lineage>
        <taxon>Bacteria</taxon>
        <taxon>Pseudomonadati</taxon>
        <taxon>Pseudomonadota</taxon>
        <taxon>Gammaproteobacteria</taxon>
        <taxon>Alteromonadales</taxon>
        <taxon>Shewanellaceae</taxon>
        <taxon>Shewanella</taxon>
    </lineage>
</organism>
<dbReference type="GO" id="GO:0033711">
    <property type="term" value="F:4-phosphoerythronate dehydrogenase activity"/>
    <property type="evidence" value="ECO:0007669"/>
    <property type="project" value="UniProtKB-EC"/>
</dbReference>
<dbReference type="Gene3D" id="3.40.50.720">
    <property type="entry name" value="NAD(P)-binding Rossmann-like Domain"/>
    <property type="match status" value="2"/>
</dbReference>
<dbReference type="GO" id="GO:0036001">
    <property type="term" value="P:'de novo' pyridoxal 5'-phosphate biosynthetic process"/>
    <property type="evidence" value="ECO:0007669"/>
    <property type="project" value="TreeGrafter"/>
</dbReference>
<comment type="similarity">
    <text evidence="5">Belongs to the D-isomer specific 2-hydroxyacid dehydrogenase family. PdxB subfamily.</text>
</comment>
<dbReference type="GO" id="GO:0046983">
    <property type="term" value="F:protein dimerization activity"/>
    <property type="evidence" value="ECO:0007669"/>
    <property type="project" value="InterPro"/>
</dbReference>
<feature type="binding site" evidence="5">
    <location>
        <position position="45"/>
    </location>
    <ligand>
        <name>substrate</name>
    </ligand>
</feature>
<dbReference type="GO" id="GO:0008615">
    <property type="term" value="P:pyridoxine biosynthetic process"/>
    <property type="evidence" value="ECO:0007669"/>
    <property type="project" value="UniProtKB-UniRule"/>
</dbReference>
<comment type="pathway">
    <text evidence="5">Cofactor biosynthesis; pyridoxine 5'-phosphate biosynthesis; pyridoxine 5'-phosphate from D-erythrose 4-phosphate: step 2/5.</text>
</comment>
<dbReference type="SUPFAM" id="SSF52283">
    <property type="entry name" value="Formate/glycerate dehydrogenase catalytic domain-like"/>
    <property type="match status" value="1"/>
</dbReference>
<keyword evidence="9" id="KW-1185">Reference proteome</keyword>
<feature type="domain" description="D-isomer specific 2-hydroxyacid dehydrogenase NAD-binding" evidence="6">
    <location>
        <begin position="110"/>
        <end position="257"/>
    </location>
</feature>
<dbReference type="KEGG" id="scyp:JYB88_11135"/>
<comment type="function">
    <text evidence="5">Catalyzes the oxidation of erythronate-4-phosphate to 3-hydroxy-2-oxo-4-phosphonooxybutanoate.</text>
</comment>
<dbReference type="InterPro" id="IPR036291">
    <property type="entry name" value="NAD(P)-bd_dom_sf"/>
</dbReference>
<dbReference type="GO" id="GO:0005829">
    <property type="term" value="C:cytosol"/>
    <property type="evidence" value="ECO:0007669"/>
    <property type="project" value="TreeGrafter"/>
</dbReference>
<evidence type="ECO:0000256" key="1">
    <source>
        <dbReference type="ARBA" id="ARBA00022490"/>
    </source>
</evidence>
<dbReference type="RefSeq" id="WP_207324167.1">
    <property type="nucleotide sequence ID" value="NZ_CP071504.1"/>
</dbReference>
<dbReference type="SUPFAM" id="SSF51735">
    <property type="entry name" value="NAD(P)-binding Rossmann-fold domains"/>
    <property type="match status" value="1"/>
</dbReference>
<dbReference type="CDD" id="cd12158">
    <property type="entry name" value="ErythrP_dh"/>
    <property type="match status" value="1"/>
</dbReference>
<dbReference type="GO" id="GO:0051287">
    <property type="term" value="F:NAD binding"/>
    <property type="evidence" value="ECO:0007669"/>
    <property type="project" value="InterPro"/>
</dbReference>
<dbReference type="HAMAP" id="MF_01825">
    <property type="entry name" value="PdxB"/>
    <property type="match status" value="1"/>
</dbReference>
<evidence type="ECO:0000259" key="6">
    <source>
        <dbReference type="Pfam" id="PF02826"/>
    </source>
</evidence>
<evidence type="ECO:0000256" key="4">
    <source>
        <dbReference type="ARBA" id="ARBA00023096"/>
    </source>
</evidence>